<keyword evidence="4" id="KW-1185">Reference proteome</keyword>
<dbReference type="RefSeq" id="WP_282910737.1">
    <property type="nucleotide sequence ID" value="NZ_JAGRPV010000001.1"/>
</dbReference>
<dbReference type="Pfam" id="PF14262">
    <property type="entry name" value="Cthe_2159"/>
    <property type="match status" value="1"/>
</dbReference>
<dbReference type="InterPro" id="IPR025584">
    <property type="entry name" value="Cthe_2159"/>
</dbReference>
<feature type="region of interest" description="Disordered" evidence="1">
    <location>
        <begin position="410"/>
        <end position="429"/>
    </location>
</feature>
<sequence length="429" mass="43009">MKLKKAKTLSTVTMAVLLSATIAGCSQGQSGSGNAAATQAASTTSTQEASTQSASTPSATTSTTSTAASSGGTSAAATTKLDTSTMFSDRDLAQTADLTGATQVKLESGNDVTIDAEGVYVLSGEATNATVTVEAPDDAKVQLVLDGVSIVNADAPAIYVKAADKVFVTSADGTNHMEVTGTYAADGETNLDAVIFSRSDLTLNGTGTLDIVSKEGNGISSKDDLKITGGVYSIQSAADSLEANDSILINDGAVTIDSGKDGLHSENADDATLGYIYMKGGTLNIAAADDGIQGTSLVQIDGGTINITKSEEGIEANYILVNDGQITLYANDDGINAAQKAEGDVAIVVNGGTLDVTVGSGDTDAFDSNGDLYVNGGTIKVTAPTSSFDADGTAQLNGGDVTVNGEQITEMPESHMGGGGGGGRGGMRR</sequence>
<evidence type="ECO:0000313" key="4">
    <source>
        <dbReference type="Proteomes" id="UP001161691"/>
    </source>
</evidence>
<keyword evidence="2" id="KW-0732">Signal</keyword>
<name>A0ABT6TMQ9_9BACL</name>
<comment type="caution">
    <text evidence="3">The sequence shown here is derived from an EMBL/GenBank/DDBJ whole genome shotgun (WGS) entry which is preliminary data.</text>
</comment>
<dbReference type="Proteomes" id="UP001161691">
    <property type="component" value="Unassembled WGS sequence"/>
</dbReference>
<feature type="region of interest" description="Disordered" evidence="1">
    <location>
        <begin position="29"/>
        <end position="75"/>
    </location>
</feature>
<protein>
    <submittedName>
        <fullName evidence="3">Carbohydrate-binding domain-containing protein</fullName>
    </submittedName>
</protein>
<accession>A0ABT6TMQ9</accession>
<feature type="compositionally biased region" description="Gly residues" evidence="1">
    <location>
        <begin position="416"/>
        <end position="429"/>
    </location>
</feature>
<organism evidence="3 4">
    <name type="scientific">Cohnella hashimotonis</name>
    <dbReference type="NCBI Taxonomy" id="2826895"/>
    <lineage>
        <taxon>Bacteria</taxon>
        <taxon>Bacillati</taxon>
        <taxon>Bacillota</taxon>
        <taxon>Bacilli</taxon>
        <taxon>Bacillales</taxon>
        <taxon>Paenibacillaceae</taxon>
        <taxon>Cohnella</taxon>
    </lineage>
</organism>
<gene>
    <name evidence="3" type="ORF">KB449_23815</name>
</gene>
<feature type="chain" id="PRO_5045172266" evidence="2">
    <location>
        <begin position="29"/>
        <end position="429"/>
    </location>
</feature>
<proteinExistence type="predicted"/>
<evidence type="ECO:0000256" key="2">
    <source>
        <dbReference type="SAM" id="SignalP"/>
    </source>
</evidence>
<feature type="signal peptide" evidence="2">
    <location>
        <begin position="1"/>
        <end position="28"/>
    </location>
</feature>
<evidence type="ECO:0000256" key="1">
    <source>
        <dbReference type="SAM" id="MobiDB-lite"/>
    </source>
</evidence>
<dbReference type="EMBL" id="JAGRPV010000001">
    <property type="protein sequence ID" value="MDI4647999.1"/>
    <property type="molecule type" value="Genomic_DNA"/>
</dbReference>
<evidence type="ECO:0000313" key="3">
    <source>
        <dbReference type="EMBL" id="MDI4647999.1"/>
    </source>
</evidence>
<reference evidence="3" key="1">
    <citation type="submission" date="2023-04" db="EMBL/GenBank/DDBJ databases">
        <title>Comparative genomic analysis of Cohnella hashimotonis sp. nov., isolated from the International Space Station.</title>
        <authorList>
            <person name="Venkateswaran K."/>
            <person name="Simpson A."/>
        </authorList>
    </citation>
    <scope>NUCLEOTIDE SEQUENCE</scope>
    <source>
        <strain evidence="3">F6_2S_P_1</strain>
    </source>
</reference>
<dbReference type="PROSITE" id="PS51257">
    <property type="entry name" value="PROKAR_LIPOPROTEIN"/>
    <property type="match status" value="1"/>
</dbReference>